<dbReference type="InterPro" id="IPR011607">
    <property type="entry name" value="MGS-like_dom"/>
</dbReference>
<dbReference type="FunFam" id="3.30.1490.20:FF:000001">
    <property type="entry name" value="Carbamoyl-phosphate synthase large chain"/>
    <property type="match status" value="1"/>
</dbReference>
<sequence>MESIDIAEDREKFDALLSELGIPRPKAGAVRSTAEALEKAREIGFPMLVRPSYVLGGRAMEIVYSIEELKAYMQEAVEVSPERPVLIDRYIYGTEVEVDAISDGAEVLIPGIIEHIERAGIHSGDSIAVYPPRTLTETAVKKIVDYTTGIARKLYVRGLVNIQFVVRGEDVYVIEVNPRSSRTVPYLSKITGIPMVEAATRIALGATLSSLRLKGGLAPEPGFVAVKAPVFSFSKLRQVETSLGPEMKSTGEVLGIDKTFEKALYKAFTAAGLKIPSGGVILATIADRDKPEAVKLLRDFQNLGFDIYATAGTARALEAAGVKAQVVNKVREGSPNIMDLFREGRVDIVINTLTRGKAPERDGFKIRRAAADDGIPCLTSLDTARALYRVIEATGMRVTPIGKEG</sequence>
<evidence type="ECO:0000256" key="6">
    <source>
        <dbReference type="ARBA" id="ARBA00022723"/>
    </source>
</evidence>
<name>A0A5S5AN76_9FIRM</name>
<dbReference type="UniPathway" id="UPA00070">
    <property type="reaction ID" value="UER00115"/>
</dbReference>
<evidence type="ECO:0000256" key="1">
    <source>
        <dbReference type="ARBA" id="ARBA00005077"/>
    </source>
</evidence>
<keyword evidence="6" id="KW-0479">Metal-binding</keyword>
<dbReference type="FunFam" id="3.30.470.20:FF:000026">
    <property type="entry name" value="Carbamoyl-phosphate synthase large chain"/>
    <property type="match status" value="1"/>
</dbReference>
<proteinExistence type="inferred from homology"/>
<evidence type="ECO:0000256" key="3">
    <source>
        <dbReference type="ARBA" id="ARBA00022571"/>
    </source>
</evidence>
<dbReference type="Gene3D" id="3.30.470.20">
    <property type="entry name" value="ATP-grasp fold, B domain"/>
    <property type="match status" value="1"/>
</dbReference>
<dbReference type="GO" id="GO:0005737">
    <property type="term" value="C:cytoplasm"/>
    <property type="evidence" value="ECO:0007669"/>
    <property type="project" value="TreeGrafter"/>
</dbReference>
<comment type="similarity">
    <text evidence="2">Belongs to the CarB family.</text>
</comment>
<evidence type="ECO:0000256" key="7">
    <source>
        <dbReference type="ARBA" id="ARBA00022737"/>
    </source>
</evidence>
<evidence type="ECO:0000256" key="11">
    <source>
        <dbReference type="ARBA" id="ARBA00022975"/>
    </source>
</evidence>
<dbReference type="GO" id="GO:0004087">
    <property type="term" value="F:carbamoyl-phosphate synthase (ammonia) activity"/>
    <property type="evidence" value="ECO:0007669"/>
    <property type="project" value="UniProtKB-EC"/>
</dbReference>
<evidence type="ECO:0000313" key="18">
    <source>
        <dbReference type="EMBL" id="TYP52481.1"/>
    </source>
</evidence>
<dbReference type="SUPFAM" id="SSF52335">
    <property type="entry name" value="Methylglyoxal synthase-like"/>
    <property type="match status" value="1"/>
</dbReference>
<feature type="domain" description="MGS-like" evidence="17">
    <location>
        <begin position="273"/>
        <end position="405"/>
    </location>
</feature>
<protein>
    <submittedName>
        <fullName evidence="18">Carbamoyl-phosphate synthase large subunit</fullName>
    </submittedName>
</protein>
<keyword evidence="5" id="KW-0028">Amino-acid biosynthesis</keyword>
<dbReference type="PROSITE" id="PS00866">
    <property type="entry name" value="CPSASE_1"/>
    <property type="match status" value="1"/>
</dbReference>
<evidence type="ECO:0000256" key="10">
    <source>
        <dbReference type="ARBA" id="ARBA00022842"/>
    </source>
</evidence>
<dbReference type="PANTHER" id="PTHR11405:SF53">
    <property type="entry name" value="CARBAMOYL-PHOSPHATE SYNTHASE [AMMONIA], MITOCHONDRIAL"/>
    <property type="match status" value="1"/>
</dbReference>
<reference evidence="18 19" key="1">
    <citation type="submission" date="2019-07" db="EMBL/GenBank/DDBJ databases">
        <title>Genomic Encyclopedia of Type Strains, Phase I: the one thousand microbial genomes (KMG-I) project.</title>
        <authorList>
            <person name="Kyrpides N."/>
        </authorList>
    </citation>
    <scope>NUCLEOTIDE SEQUENCE [LARGE SCALE GENOMIC DNA]</scope>
    <source>
        <strain evidence="18 19">DSM 16647</strain>
    </source>
</reference>
<dbReference type="PRINTS" id="PR00098">
    <property type="entry name" value="CPSASE"/>
</dbReference>
<dbReference type="GO" id="GO:0006526">
    <property type="term" value="P:L-arginine biosynthetic process"/>
    <property type="evidence" value="ECO:0007669"/>
    <property type="project" value="UniProtKB-KW"/>
</dbReference>
<dbReference type="PROSITE" id="PS50975">
    <property type="entry name" value="ATP_GRASP"/>
    <property type="match status" value="1"/>
</dbReference>
<evidence type="ECO:0000256" key="13">
    <source>
        <dbReference type="ARBA" id="ARBA00047359"/>
    </source>
</evidence>
<dbReference type="PROSITE" id="PS51855">
    <property type="entry name" value="MGS"/>
    <property type="match status" value="1"/>
</dbReference>
<dbReference type="GO" id="GO:0044205">
    <property type="term" value="P:'de novo' UMP biosynthetic process"/>
    <property type="evidence" value="ECO:0007669"/>
    <property type="project" value="UniProtKB-UniPathway"/>
</dbReference>
<dbReference type="Gene3D" id="3.40.50.1380">
    <property type="entry name" value="Methylglyoxal synthase-like domain"/>
    <property type="match status" value="1"/>
</dbReference>
<dbReference type="InterPro" id="IPR011761">
    <property type="entry name" value="ATP-grasp"/>
</dbReference>
<evidence type="ECO:0000256" key="8">
    <source>
        <dbReference type="ARBA" id="ARBA00022741"/>
    </source>
</evidence>
<dbReference type="PANTHER" id="PTHR11405">
    <property type="entry name" value="CARBAMOYLTRANSFERASE FAMILY MEMBER"/>
    <property type="match status" value="1"/>
</dbReference>
<evidence type="ECO:0000256" key="4">
    <source>
        <dbReference type="ARBA" id="ARBA00022598"/>
    </source>
</evidence>
<keyword evidence="19" id="KW-1185">Reference proteome</keyword>
<dbReference type="SMART" id="SM00851">
    <property type="entry name" value="MGS"/>
    <property type="match status" value="1"/>
</dbReference>
<evidence type="ECO:0000256" key="14">
    <source>
        <dbReference type="ARBA" id="ARBA00048816"/>
    </source>
</evidence>
<comment type="pathway">
    <text evidence="1">Amino-acid biosynthesis; L-arginine biosynthesis; carbamoyl phosphate from bicarbonate: step 1/1.</text>
</comment>
<dbReference type="EMBL" id="VNHO01000017">
    <property type="protein sequence ID" value="TYP52481.1"/>
    <property type="molecule type" value="Genomic_DNA"/>
</dbReference>
<dbReference type="GO" id="GO:0046872">
    <property type="term" value="F:metal ion binding"/>
    <property type="evidence" value="ECO:0007669"/>
    <property type="project" value="UniProtKB-KW"/>
</dbReference>
<dbReference type="InterPro" id="IPR005479">
    <property type="entry name" value="CPAse_ATP-bd"/>
</dbReference>
<evidence type="ECO:0000256" key="2">
    <source>
        <dbReference type="ARBA" id="ARBA00009799"/>
    </source>
</evidence>
<dbReference type="InterPro" id="IPR036914">
    <property type="entry name" value="MGS-like_dom_sf"/>
</dbReference>
<evidence type="ECO:0000259" key="17">
    <source>
        <dbReference type="PROSITE" id="PS51855"/>
    </source>
</evidence>
<comment type="catalytic activity">
    <reaction evidence="14">
        <text>hydrogencarbonate + L-glutamine + 2 ATP + H2O = carbamoyl phosphate + L-glutamate + 2 ADP + phosphate + 2 H(+)</text>
        <dbReference type="Rhea" id="RHEA:18633"/>
        <dbReference type="ChEBI" id="CHEBI:15377"/>
        <dbReference type="ChEBI" id="CHEBI:15378"/>
        <dbReference type="ChEBI" id="CHEBI:17544"/>
        <dbReference type="ChEBI" id="CHEBI:29985"/>
        <dbReference type="ChEBI" id="CHEBI:30616"/>
        <dbReference type="ChEBI" id="CHEBI:43474"/>
        <dbReference type="ChEBI" id="CHEBI:58228"/>
        <dbReference type="ChEBI" id="CHEBI:58359"/>
        <dbReference type="ChEBI" id="CHEBI:456216"/>
        <dbReference type="EC" id="6.3.5.5"/>
    </reaction>
</comment>
<accession>A0A5S5AN76</accession>
<keyword evidence="8 15" id="KW-0547">Nucleotide-binding</keyword>
<evidence type="ECO:0000259" key="16">
    <source>
        <dbReference type="PROSITE" id="PS50975"/>
    </source>
</evidence>
<gene>
    <name evidence="18" type="ORF">LZ11_01648</name>
</gene>
<dbReference type="AlphaFoldDB" id="A0A5S5AN76"/>
<dbReference type="InterPro" id="IPR005483">
    <property type="entry name" value="CPSase_dom"/>
</dbReference>
<evidence type="ECO:0000256" key="5">
    <source>
        <dbReference type="ARBA" id="ARBA00022605"/>
    </source>
</evidence>
<dbReference type="Pfam" id="PF02142">
    <property type="entry name" value="MGS"/>
    <property type="match status" value="1"/>
</dbReference>
<feature type="domain" description="ATP-grasp" evidence="16">
    <location>
        <begin position="14"/>
        <end position="204"/>
    </location>
</feature>
<dbReference type="GO" id="GO:0006541">
    <property type="term" value="P:glutamine metabolic process"/>
    <property type="evidence" value="ECO:0007669"/>
    <property type="project" value="TreeGrafter"/>
</dbReference>
<dbReference type="Pfam" id="PF02786">
    <property type="entry name" value="CPSase_L_D2"/>
    <property type="match status" value="1"/>
</dbReference>
<keyword evidence="9 15" id="KW-0067">ATP-binding</keyword>
<dbReference type="PROSITE" id="PS00867">
    <property type="entry name" value="CPSASE_2"/>
    <property type="match status" value="1"/>
</dbReference>
<dbReference type="Gene3D" id="3.30.1490.20">
    <property type="entry name" value="ATP-grasp fold, A domain"/>
    <property type="match status" value="1"/>
</dbReference>
<dbReference type="GO" id="GO:0004088">
    <property type="term" value="F:carbamoyl-phosphate synthase (glutamine-hydrolyzing) activity"/>
    <property type="evidence" value="ECO:0007669"/>
    <property type="project" value="UniProtKB-EC"/>
</dbReference>
<evidence type="ECO:0000313" key="19">
    <source>
        <dbReference type="Proteomes" id="UP000322294"/>
    </source>
</evidence>
<evidence type="ECO:0000256" key="15">
    <source>
        <dbReference type="PROSITE-ProRule" id="PRU00409"/>
    </source>
</evidence>
<keyword evidence="12" id="KW-0464">Manganese</keyword>
<keyword evidence="10" id="KW-0460">Magnesium</keyword>
<dbReference type="GO" id="GO:0005524">
    <property type="term" value="F:ATP binding"/>
    <property type="evidence" value="ECO:0007669"/>
    <property type="project" value="UniProtKB-UniRule"/>
</dbReference>
<dbReference type="SUPFAM" id="SSF56059">
    <property type="entry name" value="Glutathione synthetase ATP-binding domain-like"/>
    <property type="match status" value="1"/>
</dbReference>
<evidence type="ECO:0000256" key="12">
    <source>
        <dbReference type="ARBA" id="ARBA00023211"/>
    </source>
</evidence>
<comment type="catalytic activity">
    <reaction evidence="13">
        <text>hydrogencarbonate + NH4(+) + 2 ATP = carbamoyl phosphate + 2 ADP + phosphate + 2 H(+)</text>
        <dbReference type="Rhea" id="RHEA:18029"/>
        <dbReference type="ChEBI" id="CHEBI:15378"/>
        <dbReference type="ChEBI" id="CHEBI:17544"/>
        <dbReference type="ChEBI" id="CHEBI:28938"/>
        <dbReference type="ChEBI" id="CHEBI:30616"/>
        <dbReference type="ChEBI" id="CHEBI:43474"/>
        <dbReference type="ChEBI" id="CHEBI:58228"/>
        <dbReference type="ChEBI" id="CHEBI:456216"/>
        <dbReference type="EC" id="6.3.4.16"/>
    </reaction>
</comment>
<organism evidence="18 19">
    <name type="scientific">Thermosediminibacter litoriperuensis</name>
    <dbReference type="NCBI Taxonomy" id="291989"/>
    <lineage>
        <taxon>Bacteria</taxon>
        <taxon>Bacillati</taxon>
        <taxon>Bacillota</taxon>
        <taxon>Clostridia</taxon>
        <taxon>Thermosediminibacterales</taxon>
        <taxon>Thermosediminibacteraceae</taxon>
        <taxon>Thermosediminibacter</taxon>
    </lineage>
</organism>
<dbReference type="CDD" id="cd01424">
    <property type="entry name" value="MGS_CPS_II"/>
    <property type="match status" value="1"/>
</dbReference>
<comment type="caution">
    <text evidence="18">The sequence shown here is derived from an EMBL/GenBank/DDBJ whole genome shotgun (WGS) entry which is preliminary data.</text>
</comment>
<keyword evidence="4" id="KW-0436">Ligase</keyword>
<dbReference type="InterPro" id="IPR013815">
    <property type="entry name" value="ATP_grasp_subdomain_1"/>
</dbReference>
<keyword evidence="3" id="KW-0055">Arginine biosynthesis</keyword>
<keyword evidence="7" id="KW-0677">Repeat</keyword>
<evidence type="ECO:0000256" key="9">
    <source>
        <dbReference type="ARBA" id="ARBA00022840"/>
    </source>
</evidence>
<dbReference type="InterPro" id="IPR033937">
    <property type="entry name" value="MGS_CPS_CarB"/>
</dbReference>
<keyword evidence="11" id="KW-0665">Pyrimidine biosynthesis</keyword>
<dbReference type="Proteomes" id="UP000322294">
    <property type="component" value="Unassembled WGS sequence"/>
</dbReference>